<name>A0A0C2NSN7_9VIBR</name>
<protein>
    <submittedName>
        <fullName evidence="6">Transcriptional regulator</fullName>
    </submittedName>
</protein>
<evidence type="ECO:0000256" key="1">
    <source>
        <dbReference type="ARBA" id="ARBA00023015"/>
    </source>
</evidence>
<dbReference type="OrthoDB" id="8617654at2"/>
<dbReference type="EMBL" id="JTKH01000007">
    <property type="protein sequence ID" value="KII80288.1"/>
    <property type="molecule type" value="Genomic_DNA"/>
</dbReference>
<dbReference type="Proteomes" id="UP000031672">
    <property type="component" value="Unassembled WGS sequence"/>
</dbReference>
<dbReference type="InterPro" id="IPR001647">
    <property type="entry name" value="HTH_TetR"/>
</dbReference>
<accession>A0A0C2KDR6</accession>
<proteinExistence type="predicted"/>
<dbReference type="InterPro" id="IPR050692">
    <property type="entry name" value="HTH_transcr_repressor_FabR"/>
</dbReference>
<keyword evidence="1" id="KW-0805">Transcription regulation</keyword>
<evidence type="ECO:0000259" key="5">
    <source>
        <dbReference type="PROSITE" id="PS50977"/>
    </source>
</evidence>
<sequence length="213" mass="24437">MKTMGIRAQQKEKTRRSLVDAAFSQLSADRSFSNLSLREVAREAGIAPTSFYRHFKDMDELGLTMVDEGGLLLRQLMRQARQRIAKEGSVIRTSVETFMEFIESSPNVFRLLLRERSGTSFAFRTAVAREIQHFAAELTEFLISTGMSRDEAFIQAEASVTLVFSSGAEVLDLDRREREILAERLIMQLRMIAKGAYWYRKERERNRLKGGID</sequence>
<dbReference type="Pfam" id="PF00440">
    <property type="entry name" value="TetR_N"/>
    <property type="match status" value="1"/>
</dbReference>
<dbReference type="RefSeq" id="WP_040988999.1">
    <property type="nucleotide sequence ID" value="NZ_JBFRUC010000034.1"/>
</dbReference>
<accession>A0A0C2NSN7</accession>
<dbReference type="PROSITE" id="PS50977">
    <property type="entry name" value="HTH_TETR_2"/>
    <property type="match status" value="1"/>
</dbReference>
<dbReference type="SUPFAM" id="SSF46689">
    <property type="entry name" value="Homeodomain-like"/>
    <property type="match status" value="1"/>
</dbReference>
<dbReference type="InterPro" id="IPR054129">
    <property type="entry name" value="DesT_TetR_C"/>
</dbReference>
<dbReference type="AlphaFoldDB" id="A0A0C2NSN7"/>
<dbReference type="Gene3D" id="1.10.10.60">
    <property type="entry name" value="Homeodomain-like"/>
    <property type="match status" value="1"/>
</dbReference>
<dbReference type="FunFam" id="1.10.10.60:FF:000034">
    <property type="entry name" value="HTH-type transcriptional repressor FabR"/>
    <property type="match status" value="1"/>
</dbReference>
<evidence type="ECO:0000256" key="2">
    <source>
        <dbReference type="ARBA" id="ARBA00023125"/>
    </source>
</evidence>
<dbReference type="Gene3D" id="1.10.357.10">
    <property type="entry name" value="Tetracycline Repressor, domain 2"/>
    <property type="match status" value="1"/>
</dbReference>
<dbReference type="GO" id="GO:0003677">
    <property type="term" value="F:DNA binding"/>
    <property type="evidence" value="ECO:0007669"/>
    <property type="project" value="UniProtKB-UniRule"/>
</dbReference>
<evidence type="ECO:0000313" key="7">
    <source>
        <dbReference type="Proteomes" id="UP000031672"/>
    </source>
</evidence>
<keyword evidence="2 4" id="KW-0238">DNA-binding</keyword>
<gene>
    <name evidence="6" type="ORF">OJ16_07390</name>
</gene>
<dbReference type="Pfam" id="PF21943">
    <property type="entry name" value="TetR_C_46"/>
    <property type="match status" value="1"/>
</dbReference>
<feature type="domain" description="HTH tetR-type" evidence="5">
    <location>
        <begin position="13"/>
        <end position="73"/>
    </location>
</feature>
<dbReference type="InterPro" id="IPR023772">
    <property type="entry name" value="DNA-bd_HTH_TetR-type_CS"/>
</dbReference>
<keyword evidence="7" id="KW-1185">Reference proteome</keyword>
<organism evidence="6 7">
    <name type="scientific">Vibrio renipiscarius</name>
    <dbReference type="NCBI Taxonomy" id="1461322"/>
    <lineage>
        <taxon>Bacteria</taxon>
        <taxon>Pseudomonadati</taxon>
        <taxon>Pseudomonadota</taxon>
        <taxon>Gammaproteobacteria</taxon>
        <taxon>Vibrionales</taxon>
        <taxon>Vibrionaceae</taxon>
        <taxon>Vibrio</taxon>
    </lineage>
</organism>
<reference evidence="6 7" key="1">
    <citation type="submission" date="2014-11" db="EMBL/GenBank/DDBJ databases">
        <title>Draft Genome Sequence of Vibrio piscirenalis strains CECT 8603T and CECT 8604, two marine Gammaproteobacterium isolated from cultured gilthead sea bream (Sparus aurata).</title>
        <authorList>
            <person name="Arahal D.R."/>
            <person name="Rodrigo-Torres L."/>
            <person name="Lucena T."/>
            <person name="Pujalte M.J."/>
        </authorList>
    </citation>
    <scope>NUCLEOTIDE SEQUENCE [LARGE SCALE GENOMIC DNA]</scope>
    <source>
        <strain evidence="6 7">DCR 1-4-2</strain>
    </source>
</reference>
<dbReference type="PANTHER" id="PTHR47752">
    <property type="entry name" value="HTH-TYPE TRANSCRIPTIONAL REPRESSOR FABR"/>
    <property type="match status" value="1"/>
</dbReference>
<evidence type="ECO:0000313" key="6">
    <source>
        <dbReference type="EMBL" id="KII80288.1"/>
    </source>
</evidence>
<dbReference type="STRING" id="1461322.OJ16_07390"/>
<dbReference type="InterPro" id="IPR009057">
    <property type="entry name" value="Homeodomain-like_sf"/>
</dbReference>
<feature type="DNA-binding region" description="H-T-H motif" evidence="4">
    <location>
        <begin position="36"/>
        <end position="55"/>
    </location>
</feature>
<comment type="caution">
    <text evidence="6">The sequence shown here is derived from an EMBL/GenBank/DDBJ whole genome shotgun (WGS) entry which is preliminary data.</text>
</comment>
<evidence type="ECO:0000256" key="3">
    <source>
        <dbReference type="ARBA" id="ARBA00023163"/>
    </source>
</evidence>
<dbReference type="PANTHER" id="PTHR47752:SF1">
    <property type="entry name" value="HTH-TYPE TRANSCRIPTIONAL REPRESSOR FABR"/>
    <property type="match status" value="1"/>
</dbReference>
<dbReference type="PROSITE" id="PS01081">
    <property type="entry name" value="HTH_TETR_1"/>
    <property type="match status" value="1"/>
</dbReference>
<keyword evidence="3" id="KW-0804">Transcription</keyword>
<dbReference type="NCBIfam" id="NF008402">
    <property type="entry name" value="PRK11202.1"/>
    <property type="match status" value="1"/>
</dbReference>
<evidence type="ECO:0000256" key="4">
    <source>
        <dbReference type="PROSITE-ProRule" id="PRU00335"/>
    </source>
</evidence>